<evidence type="ECO:0000313" key="5">
    <source>
        <dbReference type="EMBL" id="QHU29797.1"/>
    </source>
</evidence>
<evidence type="ECO:0000259" key="4">
    <source>
        <dbReference type="SMART" id="SM00382"/>
    </source>
</evidence>
<sequence>MDNLLANKYKPKNISEFIYDDDIKNTLHELIDIDEISIILYGETGCGKTTLIDCIIKQYYGDTKYYQDNILYINNITDQGINYYRNDVKLFCQTNCTIRGKKKLILLDDFDQINDQSQQVFRNYIDKYQNTIGFIISTCNLHKIINSIQSRFLVLNLTKPSYDEVKLLCNTIVKAENIQINEPLIDNILQLTNNTIYNTFNYLEKMKLIDIDSINDDFSEVLTHINNKSFNLYFDYMRDKNFYSSLTVIKTIYDDGFSVIDILDALFVYIKGCTTLSDKERYKIVPIICKYITTFYDIHEDSVELIFLTNNLMNIF</sequence>
<organism evidence="5">
    <name type="scientific">viral metagenome</name>
    <dbReference type="NCBI Taxonomy" id="1070528"/>
    <lineage>
        <taxon>unclassified sequences</taxon>
        <taxon>metagenomes</taxon>
        <taxon>organismal metagenomes</taxon>
    </lineage>
</organism>
<dbReference type="PRINTS" id="PR00364">
    <property type="entry name" value="DISEASERSIST"/>
</dbReference>
<dbReference type="SUPFAM" id="SSF52540">
    <property type="entry name" value="P-loop containing nucleoside triphosphate hydrolases"/>
    <property type="match status" value="1"/>
</dbReference>
<dbReference type="GO" id="GO:0016887">
    <property type="term" value="F:ATP hydrolysis activity"/>
    <property type="evidence" value="ECO:0007669"/>
    <property type="project" value="InterPro"/>
</dbReference>
<dbReference type="GO" id="GO:0005524">
    <property type="term" value="F:ATP binding"/>
    <property type="evidence" value="ECO:0007669"/>
    <property type="project" value="UniProtKB-KW"/>
</dbReference>
<dbReference type="GO" id="GO:0003677">
    <property type="term" value="F:DNA binding"/>
    <property type="evidence" value="ECO:0007669"/>
    <property type="project" value="InterPro"/>
</dbReference>
<dbReference type="Pfam" id="PF00004">
    <property type="entry name" value="AAA"/>
    <property type="match status" value="1"/>
</dbReference>
<dbReference type="SMART" id="SM00382">
    <property type="entry name" value="AAA"/>
    <property type="match status" value="1"/>
</dbReference>
<dbReference type="InterPro" id="IPR003593">
    <property type="entry name" value="AAA+_ATPase"/>
</dbReference>
<dbReference type="PANTHER" id="PTHR11669:SF20">
    <property type="entry name" value="REPLICATION FACTOR C SUBUNIT 4"/>
    <property type="match status" value="1"/>
</dbReference>
<dbReference type="InterPro" id="IPR003959">
    <property type="entry name" value="ATPase_AAA_core"/>
</dbReference>
<dbReference type="GO" id="GO:0003689">
    <property type="term" value="F:DNA clamp loader activity"/>
    <property type="evidence" value="ECO:0007669"/>
    <property type="project" value="TreeGrafter"/>
</dbReference>
<dbReference type="EMBL" id="MN740497">
    <property type="protein sequence ID" value="QHU29797.1"/>
    <property type="molecule type" value="Genomic_DNA"/>
</dbReference>
<dbReference type="InterPro" id="IPR027417">
    <property type="entry name" value="P-loop_NTPase"/>
</dbReference>
<keyword evidence="3" id="KW-0067">ATP-binding</keyword>
<dbReference type="AlphaFoldDB" id="A0A6C0LH38"/>
<protein>
    <recommendedName>
        <fullName evidence="4">AAA+ ATPase domain-containing protein</fullName>
    </recommendedName>
</protein>
<accession>A0A6C0LH38</accession>
<dbReference type="GO" id="GO:0006261">
    <property type="term" value="P:DNA-templated DNA replication"/>
    <property type="evidence" value="ECO:0007669"/>
    <property type="project" value="TreeGrafter"/>
</dbReference>
<feature type="domain" description="AAA+ ATPase" evidence="4">
    <location>
        <begin position="34"/>
        <end position="161"/>
    </location>
</feature>
<dbReference type="Gene3D" id="3.40.50.300">
    <property type="entry name" value="P-loop containing nucleotide triphosphate hydrolases"/>
    <property type="match status" value="1"/>
</dbReference>
<evidence type="ECO:0000256" key="2">
    <source>
        <dbReference type="ARBA" id="ARBA00022741"/>
    </source>
</evidence>
<evidence type="ECO:0000256" key="1">
    <source>
        <dbReference type="ARBA" id="ARBA00022705"/>
    </source>
</evidence>
<dbReference type="GO" id="GO:0006281">
    <property type="term" value="P:DNA repair"/>
    <property type="evidence" value="ECO:0007669"/>
    <property type="project" value="TreeGrafter"/>
</dbReference>
<keyword evidence="1" id="KW-0235">DNA replication</keyword>
<dbReference type="PANTHER" id="PTHR11669">
    <property type="entry name" value="REPLICATION FACTOR C / DNA POLYMERASE III GAMMA-TAU SUBUNIT"/>
    <property type="match status" value="1"/>
</dbReference>
<proteinExistence type="predicted"/>
<dbReference type="InterPro" id="IPR050238">
    <property type="entry name" value="DNA_Rep/Repair_Clamp_Loader"/>
</dbReference>
<dbReference type="CDD" id="cd00009">
    <property type="entry name" value="AAA"/>
    <property type="match status" value="1"/>
</dbReference>
<dbReference type="GO" id="GO:0005634">
    <property type="term" value="C:nucleus"/>
    <property type="evidence" value="ECO:0007669"/>
    <property type="project" value="TreeGrafter"/>
</dbReference>
<name>A0A6C0LH38_9ZZZZ</name>
<dbReference type="SUPFAM" id="SSF48019">
    <property type="entry name" value="post-AAA+ oligomerization domain-like"/>
    <property type="match status" value="1"/>
</dbReference>
<dbReference type="InterPro" id="IPR008921">
    <property type="entry name" value="DNA_pol3_clamp-load_cplx_C"/>
</dbReference>
<evidence type="ECO:0000256" key="3">
    <source>
        <dbReference type="ARBA" id="ARBA00022840"/>
    </source>
</evidence>
<reference evidence="5" key="1">
    <citation type="journal article" date="2020" name="Nature">
        <title>Giant virus diversity and host interactions through global metagenomics.</title>
        <authorList>
            <person name="Schulz F."/>
            <person name="Roux S."/>
            <person name="Paez-Espino D."/>
            <person name="Jungbluth S."/>
            <person name="Walsh D.A."/>
            <person name="Denef V.J."/>
            <person name="McMahon K.D."/>
            <person name="Konstantinidis K.T."/>
            <person name="Eloe-Fadrosh E.A."/>
            <person name="Kyrpides N.C."/>
            <person name="Woyke T."/>
        </authorList>
    </citation>
    <scope>NUCLEOTIDE SEQUENCE</scope>
    <source>
        <strain evidence="5">GVMAG-M-3300027810-10</strain>
    </source>
</reference>
<dbReference type="GO" id="GO:0005663">
    <property type="term" value="C:DNA replication factor C complex"/>
    <property type="evidence" value="ECO:0007669"/>
    <property type="project" value="TreeGrafter"/>
</dbReference>
<keyword evidence="2" id="KW-0547">Nucleotide-binding</keyword>